<dbReference type="AlphaFoldDB" id="A0A2V3A5B8"/>
<dbReference type="OrthoDB" id="9771073at2"/>
<dbReference type="Gene3D" id="3.40.50.720">
    <property type="entry name" value="NAD(P)-binding Rossmann-like Domain"/>
    <property type="match status" value="1"/>
</dbReference>
<evidence type="ECO:0000259" key="2">
    <source>
        <dbReference type="Pfam" id="PF01370"/>
    </source>
</evidence>
<sequence>MDKRAKKVLVTGGAGFIGSHIVDELLKKNYEVAVIDNLSTGKRAHLPDDISFHQIDIIDIDHVENVFSKEQPDILIHLAAQISVTDSIKAPYNDGNINILATINLLECSKKYRVNKIVFASSAAVYGYSESLPILESAALNPLSFYGLSKMCAEEYIRLYSELYSLSYTILRFSNVYGERQNSQGEAGVISIFINQALNKEPATIFGDGKQTRDFIYVKDVVAANVAAIENSLSGTFNISSNSRTAVNEVLSTIEMVTNTEMRRVKQPARKGEILNSQLSNKKALLLLNWKPKYTLVKGLKEMLKNENNRKA</sequence>
<dbReference type="InterPro" id="IPR001509">
    <property type="entry name" value="Epimerase_deHydtase"/>
</dbReference>
<dbReference type="Gene3D" id="3.90.25.10">
    <property type="entry name" value="UDP-galactose 4-epimerase, domain 1"/>
    <property type="match status" value="1"/>
</dbReference>
<protein>
    <submittedName>
        <fullName evidence="3">UDP-glucose 4-epimerase</fullName>
    </submittedName>
</protein>
<organism evidence="3 4">
    <name type="scientific">Cytobacillus oceanisediminis</name>
    <dbReference type="NCBI Taxonomy" id="665099"/>
    <lineage>
        <taxon>Bacteria</taxon>
        <taxon>Bacillati</taxon>
        <taxon>Bacillota</taxon>
        <taxon>Bacilli</taxon>
        <taxon>Bacillales</taxon>
        <taxon>Bacillaceae</taxon>
        <taxon>Cytobacillus</taxon>
    </lineage>
</organism>
<dbReference type="InterPro" id="IPR036291">
    <property type="entry name" value="NAD(P)-bd_dom_sf"/>
</dbReference>
<reference evidence="3 4" key="1">
    <citation type="submission" date="2018-05" db="EMBL/GenBank/DDBJ databases">
        <title>Freshwater and sediment microbial communities from various areas in North America, analyzing microbe dynamics in response to fracking.</title>
        <authorList>
            <person name="Lamendella R."/>
        </authorList>
    </citation>
    <scope>NUCLEOTIDE SEQUENCE [LARGE SCALE GENOMIC DNA]</scope>
    <source>
        <strain evidence="3 4">15_TX</strain>
    </source>
</reference>
<dbReference type="SUPFAM" id="SSF51735">
    <property type="entry name" value="NAD(P)-binding Rossmann-fold domains"/>
    <property type="match status" value="1"/>
</dbReference>
<name>A0A2V3A5B8_9BACI</name>
<dbReference type="Pfam" id="PF01370">
    <property type="entry name" value="Epimerase"/>
    <property type="match status" value="1"/>
</dbReference>
<dbReference type="RefSeq" id="WP_110062906.1">
    <property type="nucleotide sequence ID" value="NZ_QGTW01000001.1"/>
</dbReference>
<dbReference type="PANTHER" id="PTHR43000">
    <property type="entry name" value="DTDP-D-GLUCOSE 4,6-DEHYDRATASE-RELATED"/>
    <property type="match status" value="1"/>
</dbReference>
<dbReference type="EMBL" id="QGTW01000001">
    <property type="protein sequence ID" value="PWW31926.1"/>
    <property type="molecule type" value="Genomic_DNA"/>
</dbReference>
<proteinExistence type="inferred from homology"/>
<accession>A0A2V3A5B8</accession>
<gene>
    <name evidence="3" type="ORF">DFO73_101184</name>
</gene>
<comment type="similarity">
    <text evidence="1">Belongs to the NAD(P)-dependent epimerase/dehydratase family.</text>
</comment>
<dbReference type="Proteomes" id="UP000247150">
    <property type="component" value="Unassembled WGS sequence"/>
</dbReference>
<evidence type="ECO:0000313" key="4">
    <source>
        <dbReference type="Proteomes" id="UP000247150"/>
    </source>
</evidence>
<comment type="caution">
    <text evidence="3">The sequence shown here is derived from an EMBL/GenBank/DDBJ whole genome shotgun (WGS) entry which is preliminary data.</text>
</comment>
<evidence type="ECO:0000313" key="3">
    <source>
        <dbReference type="EMBL" id="PWW31926.1"/>
    </source>
</evidence>
<feature type="domain" description="NAD-dependent epimerase/dehydratase" evidence="2">
    <location>
        <begin position="8"/>
        <end position="239"/>
    </location>
</feature>
<evidence type="ECO:0000256" key="1">
    <source>
        <dbReference type="ARBA" id="ARBA00007637"/>
    </source>
</evidence>